<keyword evidence="3" id="KW-1133">Transmembrane helix</keyword>
<dbReference type="RefSeq" id="WP_176351746.1">
    <property type="nucleotide sequence ID" value="NZ_JABWDU010000001.1"/>
</dbReference>
<organism evidence="4 5">
    <name type="scientific">Ensifer oleiphilus</name>
    <dbReference type="NCBI Taxonomy" id="2742698"/>
    <lineage>
        <taxon>Bacteria</taxon>
        <taxon>Pseudomonadati</taxon>
        <taxon>Pseudomonadota</taxon>
        <taxon>Alphaproteobacteria</taxon>
        <taxon>Hyphomicrobiales</taxon>
        <taxon>Rhizobiaceae</taxon>
        <taxon>Sinorhizobium/Ensifer group</taxon>
        <taxon>Ensifer</taxon>
    </lineage>
</organism>
<dbReference type="Gene3D" id="1.10.1760.20">
    <property type="match status" value="1"/>
</dbReference>
<dbReference type="EMBL" id="JABWDU010000001">
    <property type="protein sequence ID" value="NVD38059.1"/>
    <property type="molecule type" value="Genomic_DNA"/>
</dbReference>
<gene>
    <name evidence="4" type="ORF">HT585_04265</name>
</gene>
<feature type="transmembrane region" description="Helical" evidence="3">
    <location>
        <begin position="98"/>
        <end position="119"/>
    </location>
</feature>
<feature type="transmembrane region" description="Helical" evidence="3">
    <location>
        <begin position="131"/>
        <end position="155"/>
    </location>
</feature>
<evidence type="ECO:0000313" key="4">
    <source>
        <dbReference type="EMBL" id="NVD38059.1"/>
    </source>
</evidence>
<comment type="caution">
    <text evidence="4">The sequence shown here is derived from an EMBL/GenBank/DDBJ whole genome shotgun (WGS) entry which is preliminary data.</text>
</comment>
<sequence>MSNLASAHAPLFDPLRLDGKTWPVKALFVLLGTGFLALSSQISVPMVPVPVTMQTFAVTMIGVVYGWRLGVATILAWLAEGMMGLPVLANGAGGLAHFAGPTAGYLAAFPLVGGLAGWLAQRGWTGDRVILSFSAHFAANMLCLVVGAAWLATLIGFEQAIALGAAPFVLGAALKSALAAAVLKAVQRYAQKPMNLI</sequence>
<dbReference type="PANTHER" id="PTHR34295">
    <property type="entry name" value="BIOTIN TRANSPORTER BIOY"/>
    <property type="match status" value="1"/>
</dbReference>
<feature type="transmembrane region" description="Helical" evidence="3">
    <location>
        <begin position="56"/>
        <end position="78"/>
    </location>
</feature>
<keyword evidence="2" id="KW-0813">Transport</keyword>
<keyword evidence="2 3" id="KW-0472">Membrane</keyword>
<dbReference type="Proteomes" id="UP000520198">
    <property type="component" value="Unassembled WGS sequence"/>
</dbReference>
<comment type="subcellular location">
    <subcellularLocation>
        <location evidence="2">Cell membrane</location>
        <topology evidence="2">Multi-pass membrane protein</topology>
    </subcellularLocation>
</comment>
<dbReference type="AlphaFoldDB" id="A0A7Y6Q2V4"/>
<accession>A0A7Y6Q2V4</accession>
<evidence type="ECO:0000256" key="3">
    <source>
        <dbReference type="SAM" id="Phobius"/>
    </source>
</evidence>
<reference evidence="4 5" key="1">
    <citation type="submission" date="2020-06" db="EMBL/GenBank/DDBJ databases">
        <authorList>
            <person name="Grouzdev D.S."/>
        </authorList>
    </citation>
    <scope>NUCLEOTIDE SEQUENCE [LARGE SCALE GENOMIC DNA]</scope>
    <source>
        <strain evidence="4 5">HO-A22</strain>
    </source>
</reference>
<feature type="transmembrane region" description="Helical" evidence="3">
    <location>
        <begin position="161"/>
        <end position="183"/>
    </location>
</feature>
<name>A0A7Y6Q2V4_9HYPH</name>
<dbReference type="Pfam" id="PF02632">
    <property type="entry name" value="BioY"/>
    <property type="match status" value="1"/>
</dbReference>
<evidence type="ECO:0000256" key="1">
    <source>
        <dbReference type="ARBA" id="ARBA00010692"/>
    </source>
</evidence>
<evidence type="ECO:0000313" key="5">
    <source>
        <dbReference type="Proteomes" id="UP000520198"/>
    </source>
</evidence>
<proteinExistence type="inferred from homology"/>
<dbReference type="GO" id="GO:0015225">
    <property type="term" value="F:biotin transmembrane transporter activity"/>
    <property type="evidence" value="ECO:0007669"/>
    <property type="project" value="UniProtKB-UniRule"/>
</dbReference>
<feature type="transmembrane region" description="Helical" evidence="3">
    <location>
        <begin position="22"/>
        <end position="44"/>
    </location>
</feature>
<comment type="similarity">
    <text evidence="1 2">Belongs to the BioY family.</text>
</comment>
<dbReference type="GO" id="GO:0005886">
    <property type="term" value="C:plasma membrane"/>
    <property type="evidence" value="ECO:0007669"/>
    <property type="project" value="UniProtKB-SubCell"/>
</dbReference>
<keyword evidence="3" id="KW-0812">Transmembrane</keyword>
<dbReference type="PANTHER" id="PTHR34295:SF1">
    <property type="entry name" value="BIOTIN TRANSPORTER BIOY"/>
    <property type="match status" value="1"/>
</dbReference>
<dbReference type="InterPro" id="IPR003784">
    <property type="entry name" value="BioY"/>
</dbReference>
<dbReference type="PIRSF" id="PIRSF016661">
    <property type="entry name" value="BioY"/>
    <property type="match status" value="1"/>
</dbReference>
<protein>
    <recommendedName>
        <fullName evidence="2">Biotin transporter</fullName>
    </recommendedName>
</protein>
<evidence type="ECO:0000256" key="2">
    <source>
        <dbReference type="PIRNR" id="PIRNR016661"/>
    </source>
</evidence>
<keyword evidence="2" id="KW-1003">Cell membrane</keyword>
<keyword evidence="5" id="KW-1185">Reference proteome</keyword>